<dbReference type="OrthoDB" id="5595417at2759"/>
<protein>
    <submittedName>
        <fullName evidence="1">Uncharacterized protein</fullName>
    </submittedName>
</protein>
<gene>
    <name evidence="1" type="ORF">LPJ61_006776</name>
</gene>
<dbReference type="EMBL" id="JANBOI010003704">
    <property type="protein sequence ID" value="KAJ1718178.1"/>
    <property type="molecule type" value="Genomic_DNA"/>
</dbReference>
<reference evidence="1" key="1">
    <citation type="submission" date="2022-07" db="EMBL/GenBank/DDBJ databases">
        <title>Phylogenomic reconstructions and comparative analyses of Kickxellomycotina fungi.</title>
        <authorList>
            <person name="Reynolds N.K."/>
            <person name="Stajich J.E."/>
            <person name="Barry K."/>
            <person name="Grigoriev I.V."/>
            <person name="Crous P."/>
            <person name="Smith M.E."/>
        </authorList>
    </citation>
    <scope>NUCLEOTIDE SEQUENCE</scope>
    <source>
        <strain evidence="1">BCRC 34381</strain>
    </source>
</reference>
<keyword evidence="2" id="KW-1185">Reference proteome</keyword>
<dbReference type="AlphaFoldDB" id="A0A9W7XTH0"/>
<accession>A0A9W7XTH0</accession>
<organism evidence="1 2">
    <name type="scientific">Coemansia biformis</name>
    <dbReference type="NCBI Taxonomy" id="1286918"/>
    <lineage>
        <taxon>Eukaryota</taxon>
        <taxon>Fungi</taxon>
        <taxon>Fungi incertae sedis</taxon>
        <taxon>Zoopagomycota</taxon>
        <taxon>Kickxellomycotina</taxon>
        <taxon>Kickxellomycetes</taxon>
        <taxon>Kickxellales</taxon>
        <taxon>Kickxellaceae</taxon>
        <taxon>Coemansia</taxon>
    </lineage>
</organism>
<evidence type="ECO:0000313" key="1">
    <source>
        <dbReference type="EMBL" id="KAJ1718178.1"/>
    </source>
</evidence>
<feature type="non-terminal residue" evidence="1">
    <location>
        <position position="295"/>
    </location>
</feature>
<proteinExistence type="predicted"/>
<dbReference type="Proteomes" id="UP001143981">
    <property type="component" value="Unassembled WGS sequence"/>
</dbReference>
<evidence type="ECO:0000313" key="2">
    <source>
        <dbReference type="Proteomes" id="UP001143981"/>
    </source>
</evidence>
<sequence length="295" mass="32722">MVYDTIYIQCGNSVKRKPGYMGASPHTMGMTDNLETETNLELVAATVRPDAVKKMVLGACSEPRTLLQLRSAIASMCTVADKWMAITELTIVTGEARRFSLAHYGSATHYEDDMRECTAALGAMLPRVRKLILTGVTRNSIFTALYENLAGFYASQLQVLRSEHPVTAPQDIVFTQLKHVSIKGAYYPSYQLPRMCPESTECLKLEGITPSHSWATFSADNNGRVIIFPKLRKLSVVSCQPDRVRGAVEQHSTAPKWELQFPSLDHLAVQSHGTMCPLLEYAVLPPRMQSIDILA</sequence>
<comment type="caution">
    <text evidence="1">The sequence shown here is derived from an EMBL/GenBank/DDBJ whole genome shotgun (WGS) entry which is preliminary data.</text>
</comment>
<name>A0A9W7XTH0_9FUNG</name>